<feature type="transmembrane region" description="Helical" evidence="1">
    <location>
        <begin position="42"/>
        <end position="65"/>
    </location>
</feature>
<accession>A0A8X7YIQ2</accession>
<proteinExistence type="predicted"/>
<sequence length="66" mass="7157">MTPIESSDCNYFSTLPNPFPAMNRIIVSFVSDVSSNRVDKTLAMPVVLGCSLLLYVSVTVAYVLIG</sequence>
<dbReference type="Proteomes" id="UP000886885">
    <property type="component" value="Chromosome 14A"/>
</dbReference>
<dbReference type="EMBL" id="JAAWWB010000027">
    <property type="protein sequence ID" value="KAG6749702.1"/>
    <property type="molecule type" value="Genomic_DNA"/>
</dbReference>
<keyword evidence="1" id="KW-1133">Transmembrane helix</keyword>
<comment type="caution">
    <text evidence="2">The sequence shown here is derived from an EMBL/GenBank/DDBJ whole genome shotgun (WGS) entry which is preliminary data.</text>
</comment>
<evidence type="ECO:0000313" key="3">
    <source>
        <dbReference type="Proteomes" id="UP000886885"/>
    </source>
</evidence>
<reference evidence="2" key="1">
    <citation type="journal article" date="2020" name="bioRxiv">
        <title>Hybrid origin of Populus tomentosa Carr. identified through genome sequencing and phylogenomic analysis.</title>
        <authorList>
            <person name="An X."/>
            <person name="Gao K."/>
            <person name="Chen Z."/>
            <person name="Li J."/>
            <person name="Yang X."/>
            <person name="Yang X."/>
            <person name="Zhou J."/>
            <person name="Guo T."/>
            <person name="Zhao T."/>
            <person name="Huang S."/>
            <person name="Miao D."/>
            <person name="Khan W.U."/>
            <person name="Rao P."/>
            <person name="Ye M."/>
            <person name="Lei B."/>
            <person name="Liao W."/>
            <person name="Wang J."/>
            <person name="Ji L."/>
            <person name="Li Y."/>
            <person name="Guo B."/>
            <person name="Mustafa N.S."/>
            <person name="Li S."/>
            <person name="Yun Q."/>
            <person name="Keller S.R."/>
            <person name="Mao J."/>
            <person name="Zhang R."/>
            <person name="Strauss S.H."/>
        </authorList>
    </citation>
    <scope>NUCLEOTIDE SEQUENCE</scope>
    <source>
        <strain evidence="2">GM15</strain>
        <tissue evidence="2">Leaf</tissue>
    </source>
</reference>
<dbReference type="AlphaFoldDB" id="A0A8X7YIQ2"/>
<evidence type="ECO:0000313" key="2">
    <source>
        <dbReference type="EMBL" id="KAG6749702.1"/>
    </source>
</evidence>
<protein>
    <submittedName>
        <fullName evidence="2">Uncharacterized protein</fullName>
    </submittedName>
</protein>
<keyword evidence="1" id="KW-0472">Membrane</keyword>
<keyword evidence="1" id="KW-0812">Transmembrane</keyword>
<name>A0A8X7YIQ2_POPTO</name>
<keyword evidence="3" id="KW-1185">Reference proteome</keyword>
<evidence type="ECO:0000256" key="1">
    <source>
        <dbReference type="SAM" id="Phobius"/>
    </source>
</evidence>
<gene>
    <name evidence="2" type="ORF">POTOM_046769</name>
</gene>
<organism evidence="2 3">
    <name type="scientific">Populus tomentosa</name>
    <name type="common">Chinese white poplar</name>
    <dbReference type="NCBI Taxonomy" id="118781"/>
    <lineage>
        <taxon>Eukaryota</taxon>
        <taxon>Viridiplantae</taxon>
        <taxon>Streptophyta</taxon>
        <taxon>Embryophyta</taxon>
        <taxon>Tracheophyta</taxon>
        <taxon>Spermatophyta</taxon>
        <taxon>Magnoliopsida</taxon>
        <taxon>eudicotyledons</taxon>
        <taxon>Gunneridae</taxon>
        <taxon>Pentapetalae</taxon>
        <taxon>rosids</taxon>
        <taxon>fabids</taxon>
        <taxon>Malpighiales</taxon>
        <taxon>Salicaceae</taxon>
        <taxon>Saliceae</taxon>
        <taxon>Populus</taxon>
    </lineage>
</organism>